<evidence type="ECO:0000313" key="6">
    <source>
        <dbReference type="Proteomes" id="UP000614047"/>
    </source>
</evidence>
<gene>
    <name evidence="5" type="ORF">IW256_005636</name>
</gene>
<dbReference type="EMBL" id="JADOUA010000001">
    <property type="protein sequence ID" value="MBG6091523.1"/>
    <property type="molecule type" value="Genomic_DNA"/>
</dbReference>
<evidence type="ECO:0000256" key="1">
    <source>
        <dbReference type="ARBA" id="ARBA00005254"/>
    </source>
</evidence>
<accession>A0A931DRT2</accession>
<dbReference type="Pfam" id="PF00378">
    <property type="entry name" value="ECH_1"/>
    <property type="match status" value="1"/>
</dbReference>
<dbReference type="InterPro" id="IPR029045">
    <property type="entry name" value="ClpP/crotonase-like_dom_sf"/>
</dbReference>
<keyword evidence="3" id="KW-0456">Lyase</keyword>
<keyword evidence="6" id="KW-1185">Reference proteome</keyword>
<feature type="region of interest" description="Disordered" evidence="4">
    <location>
        <begin position="1"/>
        <end position="28"/>
    </location>
</feature>
<evidence type="ECO:0000313" key="5">
    <source>
        <dbReference type="EMBL" id="MBG6091523.1"/>
    </source>
</evidence>
<keyword evidence="2" id="KW-0443">Lipid metabolism</keyword>
<comment type="caution">
    <text evidence="5">The sequence shown here is derived from an EMBL/GenBank/DDBJ whole genome shotgun (WGS) entry which is preliminary data.</text>
</comment>
<dbReference type="GO" id="GO:0006635">
    <property type="term" value="P:fatty acid beta-oxidation"/>
    <property type="evidence" value="ECO:0007669"/>
    <property type="project" value="TreeGrafter"/>
</dbReference>
<reference evidence="5" key="1">
    <citation type="submission" date="2020-11" db="EMBL/GenBank/DDBJ databases">
        <title>Sequencing the genomes of 1000 actinobacteria strains.</title>
        <authorList>
            <person name="Klenk H.-P."/>
        </authorList>
    </citation>
    <scope>NUCLEOTIDE SEQUENCE</scope>
    <source>
        <strain evidence="5">DSM 43175</strain>
    </source>
</reference>
<name>A0A931DRT2_9ACTN</name>
<evidence type="ECO:0000256" key="3">
    <source>
        <dbReference type="ARBA" id="ARBA00023239"/>
    </source>
</evidence>
<dbReference type="PANTHER" id="PTHR11941:SF169">
    <property type="entry name" value="(7AS)-7A-METHYL-1,5-DIOXO-2,3,5,6,7,7A-HEXAHYDRO-1H-INDENE-CARBOXYL-COA HYDROLASE"/>
    <property type="match status" value="1"/>
</dbReference>
<organism evidence="5 6">
    <name type="scientific">Actinomadura viridis</name>
    <dbReference type="NCBI Taxonomy" id="58110"/>
    <lineage>
        <taxon>Bacteria</taxon>
        <taxon>Bacillati</taxon>
        <taxon>Actinomycetota</taxon>
        <taxon>Actinomycetes</taxon>
        <taxon>Streptosporangiales</taxon>
        <taxon>Thermomonosporaceae</taxon>
        <taxon>Actinomadura</taxon>
    </lineage>
</organism>
<dbReference type="RefSeq" id="WP_197013823.1">
    <property type="nucleotide sequence ID" value="NZ_BAABES010000019.1"/>
</dbReference>
<dbReference type="CDD" id="cd06558">
    <property type="entry name" value="crotonase-like"/>
    <property type="match status" value="1"/>
</dbReference>
<proteinExistence type="inferred from homology"/>
<protein>
    <submittedName>
        <fullName evidence="5">Enoyl-CoA hydratase/carnithine racemase</fullName>
    </submittedName>
</protein>
<dbReference type="InterPro" id="IPR001753">
    <property type="entry name" value="Enoyl-CoA_hydra/iso"/>
</dbReference>
<evidence type="ECO:0000256" key="4">
    <source>
        <dbReference type="SAM" id="MobiDB-lite"/>
    </source>
</evidence>
<evidence type="ECO:0000256" key="2">
    <source>
        <dbReference type="ARBA" id="ARBA00023098"/>
    </source>
</evidence>
<dbReference type="GO" id="GO:0016829">
    <property type="term" value="F:lyase activity"/>
    <property type="evidence" value="ECO:0007669"/>
    <property type="project" value="UniProtKB-KW"/>
</dbReference>
<dbReference type="AlphaFoldDB" id="A0A931DRT2"/>
<comment type="similarity">
    <text evidence="1">Belongs to the enoyl-CoA hydratase/isomerase family.</text>
</comment>
<dbReference type="Proteomes" id="UP000614047">
    <property type="component" value="Unassembled WGS sequence"/>
</dbReference>
<sequence>MNEGHMNEGHMNEGHMNEGHMNEGHMNEGNDMTGAMDGPVTLRVDGRLATVTLNRPARRNSFDLAMLARFEDVLHRLGREPGVEVVVLTGAGTAFCAGTDLDELATLDPATTMDVQRRTSELVERWYRLEQTTVTAFNGPAIGSGAVLGLAADLRVAAETCFLTFPEVGFGIPLTWSGMAILADLAGADRAKRWVMLGERIGPEAMLRHELVTRVVPPGEELARAAEELAGRLLADPPLGRSMTKRAARVAGPRFEAVAADSYMGALSVALRPEGAYRKARG</sequence>
<dbReference type="PANTHER" id="PTHR11941">
    <property type="entry name" value="ENOYL-COA HYDRATASE-RELATED"/>
    <property type="match status" value="1"/>
</dbReference>
<dbReference type="Gene3D" id="3.90.226.10">
    <property type="entry name" value="2-enoyl-CoA Hydratase, Chain A, domain 1"/>
    <property type="match status" value="1"/>
</dbReference>
<dbReference type="SUPFAM" id="SSF52096">
    <property type="entry name" value="ClpP/crotonase"/>
    <property type="match status" value="1"/>
</dbReference>